<feature type="region of interest" description="Disordered" evidence="1">
    <location>
        <begin position="327"/>
        <end position="356"/>
    </location>
</feature>
<evidence type="ECO:0000313" key="2">
    <source>
        <dbReference type="EMBL" id="KAK8843768.1"/>
    </source>
</evidence>
<accession>A0ABR2HDP4</accession>
<evidence type="ECO:0000313" key="3">
    <source>
        <dbReference type="Proteomes" id="UP001470230"/>
    </source>
</evidence>
<name>A0ABR2HDP4_9EUKA</name>
<proteinExistence type="predicted"/>
<dbReference type="EMBL" id="JAPFFF010000034">
    <property type="protein sequence ID" value="KAK8843768.1"/>
    <property type="molecule type" value="Genomic_DNA"/>
</dbReference>
<dbReference type="Proteomes" id="UP001470230">
    <property type="component" value="Unassembled WGS sequence"/>
</dbReference>
<gene>
    <name evidence="2" type="ORF">M9Y10_024838</name>
</gene>
<evidence type="ECO:0000256" key="1">
    <source>
        <dbReference type="SAM" id="MobiDB-lite"/>
    </source>
</evidence>
<comment type="caution">
    <text evidence="2">The sequence shown here is derived from an EMBL/GenBank/DDBJ whole genome shotgun (WGS) entry which is preliminary data.</text>
</comment>
<reference evidence="2 3" key="1">
    <citation type="submission" date="2024-04" db="EMBL/GenBank/DDBJ databases">
        <title>Tritrichomonas musculus Genome.</title>
        <authorList>
            <person name="Alves-Ferreira E."/>
            <person name="Grigg M."/>
            <person name="Lorenzi H."/>
            <person name="Galac M."/>
        </authorList>
    </citation>
    <scope>NUCLEOTIDE SEQUENCE [LARGE SCALE GENOMIC DNA]</scope>
    <source>
        <strain evidence="2 3">EAF2021</strain>
    </source>
</reference>
<protein>
    <submittedName>
        <fullName evidence="2">Uncharacterized protein</fullName>
    </submittedName>
</protein>
<feature type="region of interest" description="Disordered" evidence="1">
    <location>
        <begin position="166"/>
        <end position="185"/>
    </location>
</feature>
<organism evidence="2 3">
    <name type="scientific">Tritrichomonas musculus</name>
    <dbReference type="NCBI Taxonomy" id="1915356"/>
    <lineage>
        <taxon>Eukaryota</taxon>
        <taxon>Metamonada</taxon>
        <taxon>Parabasalia</taxon>
        <taxon>Tritrichomonadida</taxon>
        <taxon>Tritrichomonadidae</taxon>
        <taxon>Tritrichomonas</taxon>
    </lineage>
</organism>
<keyword evidence="3" id="KW-1185">Reference proteome</keyword>
<sequence length="356" mass="42528">MAMPQKHLMPKYYITFKRESNESRFTFNFQQPSSSNIFISNLELSRNESNEGWMKTCNIPHESECLASKHNKQSPFSFSIDRESTSSVIFTLTQSKEGEEVYQKEKEDSIITEFSKEGKENTNSIAKMTTFENSSNNDKEMKYRTNKESFPSVKYFKESDEVKEMIDQREEEKEETTGNERESEEIKTINNLVLVVVEEEEEEKEERESMTQNLIKRRLKKVKKIKRKKNNIEIKEDINNMNEYETAPFIYGGMNFMNPPEVMNCNEMNYQSPFIFDPMIMQMQQQQQQQQQWLQLTQMTQMMQMQMQMAPQMTFNYVNQIPFDIGNEEYNKNKNKNRKRTKEEKNNKTKNKKTRK</sequence>